<keyword evidence="1" id="KW-0472">Membrane</keyword>
<dbReference type="Proteomes" id="UP000076502">
    <property type="component" value="Unassembled WGS sequence"/>
</dbReference>
<dbReference type="AlphaFoldDB" id="A0A154PCK5"/>
<keyword evidence="1" id="KW-0812">Transmembrane</keyword>
<name>A0A154PCK5_DUFNO</name>
<keyword evidence="1" id="KW-1133">Transmembrane helix</keyword>
<feature type="transmembrane region" description="Helical" evidence="1">
    <location>
        <begin position="36"/>
        <end position="55"/>
    </location>
</feature>
<keyword evidence="3" id="KW-1185">Reference proteome</keyword>
<sequence>MLPVHTRIALEHSSHAILSTREQLAKLALTLRVHTMLMVLMLHIHTMLIVLMLHVHTRGNHG</sequence>
<reference evidence="2 3" key="1">
    <citation type="submission" date="2015-07" db="EMBL/GenBank/DDBJ databases">
        <title>The genome of Dufourea novaeangliae.</title>
        <authorList>
            <person name="Pan H."/>
            <person name="Kapheim K."/>
        </authorList>
    </citation>
    <scope>NUCLEOTIDE SEQUENCE [LARGE SCALE GENOMIC DNA]</scope>
    <source>
        <strain evidence="2">0120121106</strain>
        <tissue evidence="2">Whole body</tissue>
    </source>
</reference>
<evidence type="ECO:0000313" key="3">
    <source>
        <dbReference type="Proteomes" id="UP000076502"/>
    </source>
</evidence>
<organism evidence="2 3">
    <name type="scientific">Dufourea novaeangliae</name>
    <name type="common">Sweat bee</name>
    <dbReference type="NCBI Taxonomy" id="178035"/>
    <lineage>
        <taxon>Eukaryota</taxon>
        <taxon>Metazoa</taxon>
        <taxon>Ecdysozoa</taxon>
        <taxon>Arthropoda</taxon>
        <taxon>Hexapoda</taxon>
        <taxon>Insecta</taxon>
        <taxon>Pterygota</taxon>
        <taxon>Neoptera</taxon>
        <taxon>Endopterygota</taxon>
        <taxon>Hymenoptera</taxon>
        <taxon>Apocrita</taxon>
        <taxon>Aculeata</taxon>
        <taxon>Apoidea</taxon>
        <taxon>Anthophila</taxon>
        <taxon>Halictidae</taxon>
        <taxon>Rophitinae</taxon>
        <taxon>Dufourea</taxon>
    </lineage>
</organism>
<gene>
    <name evidence="2" type="ORF">WN55_00189</name>
</gene>
<dbReference type="EMBL" id="KQ434870">
    <property type="protein sequence ID" value="KZC09517.1"/>
    <property type="molecule type" value="Genomic_DNA"/>
</dbReference>
<protein>
    <submittedName>
        <fullName evidence="2">Uncharacterized protein</fullName>
    </submittedName>
</protein>
<accession>A0A154PCK5</accession>
<evidence type="ECO:0000256" key="1">
    <source>
        <dbReference type="SAM" id="Phobius"/>
    </source>
</evidence>
<evidence type="ECO:0000313" key="2">
    <source>
        <dbReference type="EMBL" id="KZC09517.1"/>
    </source>
</evidence>
<proteinExistence type="predicted"/>